<dbReference type="Pfam" id="PF22124">
    <property type="entry name" value="Glyco_hydro_95_cat"/>
    <property type="match status" value="1"/>
</dbReference>
<dbReference type="InterPro" id="IPR012341">
    <property type="entry name" value="6hp_glycosidase-like_sf"/>
</dbReference>
<dbReference type="GO" id="GO:0004560">
    <property type="term" value="F:alpha-L-fucosidase activity"/>
    <property type="evidence" value="ECO:0007669"/>
    <property type="project" value="TreeGrafter"/>
</dbReference>
<evidence type="ECO:0000313" key="2">
    <source>
        <dbReference type="EMBL" id="KXT45810.1"/>
    </source>
</evidence>
<dbReference type="InterPro" id="IPR008928">
    <property type="entry name" value="6-hairpin_glycosidase_sf"/>
</dbReference>
<dbReference type="Gene3D" id="1.50.10.10">
    <property type="match status" value="1"/>
</dbReference>
<name>A0A139L2Z0_9BACE</name>
<gene>
    <name evidence="2" type="ORF">HMPREF2531_03466</name>
</gene>
<proteinExistence type="predicted"/>
<dbReference type="AlphaFoldDB" id="A0A139L2Z0"/>
<dbReference type="RefSeq" id="WP_156482079.1">
    <property type="nucleotide sequence ID" value="NZ_KQ968725.1"/>
</dbReference>
<evidence type="ECO:0000313" key="3">
    <source>
        <dbReference type="Proteomes" id="UP000070319"/>
    </source>
</evidence>
<dbReference type="PANTHER" id="PTHR31084:SF0">
    <property type="entry name" value="ALPHA-L-FUCOSIDASE 2"/>
    <property type="match status" value="1"/>
</dbReference>
<dbReference type="EMBL" id="LTDF01000135">
    <property type="protein sequence ID" value="KXT45810.1"/>
    <property type="molecule type" value="Genomic_DNA"/>
</dbReference>
<comment type="caution">
    <text evidence="2">The sequence shown here is derived from an EMBL/GenBank/DDBJ whole genome shotgun (WGS) entry which is preliminary data.</text>
</comment>
<dbReference type="Gene3D" id="2.70.98.50">
    <property type="entry name" value="putative glycoside hydrolase family protein from bacillus halodurans"/>
    <property type="match status" value="1"/>
</dbReference>
<organism evidence="2">
    <name type="scientific">Bacteroides intestinalis</name>
    <dbReference type="NCBI Taxonomy" id="329854"/>
    <lineage>
        <taxon>Bacteria</taxon>
        <taxon>Pseudomonadati</taxon>
        <taxon>Bacteroidota</taxon>
        <taxon>Bacteroidia</taxon>
        <taxon>Bacteroidales</taxon>
        <taxon>Bacteroidaceae</taxon>
        <taxon>Bacteroides</taxon>
    </lineage>
</organism>
<dbReference type="PANTHER" id="PTHR31084">
    <property type="entry name" value="ALPHA-L-FUCOSIDASE 2"/>
    <property type="match status" value="1"/>
</dbReference>
<dbReference type="Proteomes" id="UP000070319">
    <property type="component" value="Unassembled WGS sequence"/>
</dbReference>
<reference evidence="2 3" key="1">
    <citation type="submission" date="2016-02" db="EMBL/GenBank/DDBJ databases">
        <authorList>
            <person name="Wen L."/>
            <person name="He K."/>
            <person name="Yang H."/>
        </authorList>
    </citation>
    <scope>NUCLEOTIDE SEQUENCE [LARGE SCALE GENOMIC DNA]</scope>
    <source>
        <strain evidence="2 3">KLE1704</strain>
    </source>
</reference>
<evidence type="ECO:0000259" key="1">
    <source>
        <dbReference type="Pfam" id="PF22124"/>
    </source>
</evidence>
<dbReference type="InterPro" id="IPR054363">
    <property type="entry name" value="GH95_cat"/>
</dbReference>
<dbReference type="SUPFAM" id="SSF48208">
    <property type="entry name" value="Six-hairpin glycosidases"/>
    <property type="match status" value="1"/>
</dbReference>
<dbReference type="GO" id="GO:0005975">
    <property type="term" value="P:carbohydrate metabolic process"/>
    <property type="evidence" value="ECO:0007669"/>
    <property type="project" value="InterPro"/>
</dbReference>
<sequence>MKNFLLIIGMLLCVYEGFGQPIGYMNVWERAPLHIPNESSTDAPLQGNGDIGMCVGFERGILRYYLTKNDFWRLQSKAEHLSGPRVCGYVDIKIKNYENAGFKAEQSLINGGTTCILQQNVSEVKSYSWVSATENLAIITLSALEDTIEVSLDLNVPHNEMALVEKGESDGTAYLTRAFIEETDIPTTIAFALQTTTGNCKSLILYPGKPIRLFIALESKFKKKNPLKHVLKQVRGMNSMRVEHLWEEHNAWWNSYWDKSSFTIDDKVLMKAYYQGLYTMGACSRDKRFPPALFGWVTTDKPTWNGDYHLNYNFYAPFYGLYSANRIGQATGQETPLLDFMQRGRWYAEQVTRTRGILYPVGIGPLGVEVTRDFPVLTDNGYTEEGDVESGGLFYKQRSHALFGTVNMAQHWRHTYDLNYGKRIYPYVLAIADFWEDFLKFEDGQYQIYEDAENEKSGFCKNPGMSIALLKNALELAIDLSKALKKDKERQTKWQDIIDHLRGLPTWERRGKHFLRGAEEDEKGRQVFGVSFSMIYPANGVTLNSDSILLAAGLNTVDAIQQWQHHNATSSFYPAAVRVGYNPQKIFEELHKYALHTYPNGFQLDNPHGIENSCTVVNTLNEMVCMSVEHKIRLFAVWPETVDVSFKKVRTWGAFLVSASFKTGTVCDVSVFSEKGRPCTVVNPWKGRKVLLVRNGKMGEQLLGEELTFSTSVNETIVLKPL</sequence>
<protein>
    <recommendedName>
        <fullName evidence="1">Glycosyl hydrolase family 95 catalytic domain-containing protein</fullName>
    </recommendedName>
</protein>
<feature type="domain" description="Glycosyl hydrolase family 95 catalytic" evidence="1">
    <location>
        <begin position="264"/>
        <end position="623"/>
    </location>
</feature>
<dbReference type="InterPro" id="IPR013780">
    <property type="entry name" value="Glyco_hydro_b"/>
</dbReference>
<dbReference type="Gene3D" id="2.60.40.1180">
    <property type="entry name" value="Golgi alpha-mannosidase II"/>
    <property type="match status" value="1"/>
</dbReference>
<accession>A0A139L2Z0</accession>
<dbReference type="PATRIC" id="fig|329854.7.peg.3532"/>